<feature type="transmembrane region" description="Helical" evidence="6">
    <location>
        <begin position="458"/>
        <end position="477"/>
    </location>
</feature>
<keyword evidence="8" id="KW-1185">Reference proteome</keyword>
<evidence type="ECO:0000256" key="2">
    <source>
        <dbReference type="ARBA" id="ARBA00022448"/>
    </source>
</evidence>
<protein>
    <submittedName>
        <fullName evidence="7">OPT family oligopeptide transporter</fullName>
    </submittedName>
</protein>
<evidence type="ECO:0000256" key="4">
    <source>
        <dbReference type="ARBA" id="ARBA00022989"/>
    </source>
</evidence>
<reference evidence="7 8" key="1">
    <citation type="submission" date="2020-03" db="EMBL/GenBank/DDBJ databases">
        <title>Leucobacter sp. nov., isolated from beetles.</title>
        <authorList>
            <person name="Hyun D.-W."/>
            <person name="Bae J.-W."/>
        </authorList>
    </citation>
    <scope>NUCLEOTIDE SEQUENCE [LARGE SCALE GENOMIC DNA]</scope>
    <source>
        <strain evidence="7 8">HDW9A</strain>
    </source>
</reference>
<comment type="subcellular location">
    <subcellularLocation>
        <location evidence="1">Membrane</location>
        <topology evidence="1">Multi-pass membrane protein</topology>
    </subcellularLocation>
</comment>
<keyword evidence="5 6" id="KW-0472">Membrane</keyword>
<feature type="transmembrane region" description="Helical" evidence="6">
    <location>
        <begin position="484"/>
        <end position="511"/>
    </location>
</feature>
<dbReference type="Proteomes" id="UP000503441">
    <property type="component" value="Chromosome"/>
</dbReference>
<evidence type="ECO:0000256" key="5">
    <source>
        <dbReference type="ARBA" id="ARBA00023136"/>
    </source>
</evidence>
<name>A0ABX6JX53_9MICO</name>
<dbReference type="Pfam" id="PF03169">
    <property type="entry name" value="OPT"/>
    <property type="match status" value="1"/>
</dbReference>
<organism evidence="7 8">
    <name type="scientific">Leucobacter coleopterorum</name>
    <dbReference type="NCBI Taxonomy" id="2714933"/>
    <lineage>
        <taxon>Bacteria</taxon>
        <taxon>Bacillati</taxon>
        <taxon>Actinomycetota</taxon>
        <taxon>Actinomycetes</taxon>
        <taxon>Micrococcales</taxon>
        <taxon>Microbacteriaceae</taxon>
        <taxon>Leucobacter</taxon>
    </lineage>
</organism>
<dbReference type="RefSeq" id="WP_166330933.1">
    <property type="nucleotide sequence ID" value="NZ_CP049933.1"/>
</dbReference>
<feature type="transmembrane region" description="Helical" evidence="6">
    <location>
        <begin position="54"/>
        <end position="74"/>
    </location>
</feature>
<sequence length="545" mass="56801">MTAPTDAKVGSVAAAHPRAFELGTLIVSAGLSLLGAVIGVHLITTLGISANTSVIGAVIAMLIGRISFLGLSKFRSPQRQNIVQSAISSATFAAANGLLAPIAIPYALGKPELVWPMLIGCSIGILIDVFILYRAFGSRFMPASAPWPPGIAAAETIRAGAQGGRRALILVGGAAVGVIGSLLSLPMSAAGVALIGNIWALLMFGIGLLLSQYAPALWNVNLGEMYVAHGVMIGAGVVALLQVIWIIAGTRTKRVKLAETGRIEAVAHDESLQYTINGPKLGRALGLGYVLFVLGALLIALIGGAMSELTVWGLIGFVLFAGVAAIVHELIVGLAAMHAGWFPAFAVTLIFLIFGLMLNTPIVPLVMLVAYCSATGPAFADMGYDYKTGWILRREQRPWKAYELAGRREQLKASIVAIAIAIGVVAVSWQGLFAEGKLPPSSQVFADTIMAGVSDPRIALTMALWAIPGALIQLLGGSKRQMGVLFATGLLVATPNAGWLVLAALAARLAWMKYRGERGEQELALVGAGIIAADSIMSVGKVVEF</sequence>
<feature type="transmembrane region" description="Helical" evidence="6">
    <location>
        <begin position="339"/>
        <end position="358"/>
    </location>
</feature>
<evidence type="ECO:0000313" key="7">
    <source>
        <dbReference type="EMBL" id="QIM18897.1"/>
    </source>
</evidence>
<evidence type="ECO:0000256" key="6">
    <source>
        <dbReference type="SAM" id="Phobius"/>
    </source>
</evidence>
<feature type="transmembrane region" description="Helical" evidence="6">
    <location>
        <begin position="364"/>
        <end position="384"/>
    </location>
</feature>
<evidence type="ECO:0000256" key="3">
    <source>
        <dbReference type="ARBA" id="ARBA00022692"/>
    </source>
</evidence>
<proteinExistence type="predicted"/>
<keyword evidence="3 6" id="KW-0812">Transmembrane</keyword>
<keyword evidence="2" id="KW-0813">Transport</keyword>
<feature type="transmembrane region" description="Helical" evidence="6">
    <location>
        <begin position="284"/>
        <end position="303"/>
    </location>
</feature>
<feature type="transmembrane region" description="Helical" evidence="6">
    <location>
        <begin position="192"/>
        <end position="214"/>
    </location>
</feature>
<feature type="transmembrane region" description="Helical" evidence="6">
    <location>
        <begin position="413"/>
        <end position="432"/>
    </location>
</feature>
<feature type="transmembrane region" description="Helical" evidence="6">
    <location>
        <begin position="86"/>
        <end position="108"/>
    </location>
</feature>
<feature type="transmembrane region" description="Helical" evidence="6">
    <location>
        <begin position="309"/>
        <end position="327"/>
    </location>
</feature>
<gene>
    <name evidence="7" type="ORF">G7066_10410</name>
</gene>
<dbReference type="InterPro" id="IPR004813">
    <property type="entry name" value="OPT"/>
</dbReference>
<accession>A0ABX6JX53</accession>
<evidence type="ECO:0000313" key="8">
    <source>
        <dbReference type="Proteomes" id="UP000503441"/>
    </source>
</evidence>
<keyword evidence="4 6" id="KW-1133">Transmembrane helix</keyword>
<feature type="transmembrane region" description="Helical" evidence="6">
    <location>
        <begin position="25"/>
        <end position="48"/>
    </location>
</feature>
<dbReference type="EMBL" id="CP049933">
    <property type="protein sequence ID" value="QIM18897.1"/>
    <property type="molecule type" value="Genomic_DNA"/>
</dbReference>
<feature type="transmembrane region" description="Helical" evidence="6">
    <location>
        <begin position="226"/>
        <end position="248"/>
    </location>
</feature>
<evidence type="ECO:0000256" key="1">
    <source>
        <dbReference type="ARBA" id="ARBA00004141"/>
    </source>
</evidence>
<feature type="transmembrane region" description="Helical" evidence="6">
    <location>
        <begin position="114"/>
        <end position="133"/>
    </location>
</feature>